<organism evidence="3 4">
    <name type="scientific">Rudaeicoccus suwonensis</name>
    <dbReference type="NCBI Taxonomy" id="657409"/>
    <lineage>
        <taxon>Bacteria</taxon>
        <taxon>Bacillati</taxon>
        <taxon>Actinomycetota</taxon>
        <taxon>Actinomycetes</taxon>
        <taxon>Micrococcales</taxon>
        <taxon>Dermacoccaceae</taxon>
        <taxon>Rudaeicoccus</taxon>
    </lineage>
</organism>
<dbReference type="Pfam" id="PF00106">
    <property type="entry name" value="adh_short"/>
    <property type="match status" value="1"/>
</dbReference>
<dbReference type="OrthoDB" id="4773823at2"/>
<dbReference type="GO" id="GO:0016491">
    <property type="term" value="F:oxidoreductase activity"/>
    <property type="evidence" value="ECO:0007669"/>
    <property type="project" value="UniProtKB-KW"/>
</dbReference>
<dbReference type="RefSeq" id="WP_145225049.1">
    <property type="nucleotide sequence ID" value="NZ_VIVQ01000001.1"/>
</dbReference>
<dbReference type="SUPFAM" id="SSF51735">
    <property type="entry name" value="NAD(P)-binding Rossmann-fold domains"/>
    <property type="match status" value="1"/>
</dbReference>
<dbReference type="InterPro" id="IPR036291">
    <property type="entry name" value="NAD(P)-bd_dom_sf"/>
</dbReference>
<proteinExistence type="inferred from homology"/>
<gene>
    <name evidence="3" type="ORF">BKA23_0430</name>
</gene>
<comment type="similarity">
    <text evidence="1">Belongs to the short-chain dehydrogenases/reductases (SDR) family.</text>
</comment>
<dbReference type="Gene3D" id="3.40.50.720">
    <property type="entry name" value="NAD(P)-binding Rossmann-like Domain"/>
    <property type="match status" value="1"/>
</dbReference>
<evidence type="ECO:0000313" key="4">
    <source>
        <dbReference type="Proteomes" id="UP000318297"/>
    </source>
</evidence>
<protein>
    <submittedName>
        <fullName evidence="3">Short subunit dehydrogenase</fullName>
    </submittedName>
</protein>
<comment type="caution">
    <text evidence="3">The sequence shown here is derived from an EMBL/GenBank/DDBJ whole genome shotgun (WGS) entry which is preliminary data.</text>
</comment>
<evidence type="ECO:0000256" key="2">
    <source>
        <dbReference type="ARBA" id="ARBA00023002"/>
    </source>
</evidence>
<keyword evidence="4" id="KW-1185">Reference proteome</keyword>
<dbReference type="PANTHER" id="PTHR43477">
    <property type="entry name" value="DIHYDROANTICAPSIN 7-DEHYDROGENASE"/>
    <property type="match status" value="1"/>
</dbReference>
<reference evidence="3 4" key="1">
    <citation type="submission" date="2019-06" db="EMBL/GenBank/DDBJ databases">
        <title>Sequencing the genomes of 1000 actinobacteria strains.</title>
        <authorList>
            <person name="Klenk H.-P."/>
        </authorList>
    </citation>
    <scope>NUCLEOTIDE SEQUENCE [LARGE SCALE GENOMIC DNA]</scope>
    <source>
        <strain evidence="3 4">DSM 19560</strain>
    </source>
</reference>
<dbReference type="InterPro" id="IPR051122">
    <property type="entry name" value="SDR_DHRS6-like"/>
</dbReference>
<dbReference type="InterPro" id="IPR002347">
    <property type="entry name" value="SDR_fam"/>
</dbReference>
<evidence type="ECO:0000256" key="1">
    <source>
        <dbReference type="ARBA" id="ARBA00006484"/>
    </source>
</evidence>
<dbReference type="CDD" id="cd05233">
    <property type="entry name" value="SDR_c"/>
    <property type="match status" value="1"/>
</dbReference>
<dbReference type="Proteomes" id="UP000318297">
    <property type="component" value="Unassembled WGS sequence"/>
</dbReference>
<accession>A0A561E7R4</accession>
<sequence length="233" mass="24452">MSADLTGSVVVVAGAAGDLGRPTAAACAAAGATVIAAGRSEDRLDEVVALDPQRIVAAEVDLLDETATVAWGRSVLAEHGRVDGLLHLVGGWRGGQPIVESDSADWAFLHGNIIRTLQNTTRAFRDALEVGPHGRMAIVSTTGLAKPKQTNAAYLTAKAGAEMWLQCVAESFRDTNAAASIVRVMALVTPQMQAAKPEGYKSYSPVGQVADWMVDLFGRPVAEVNGLTESMKR</sequence>
<keyword evidence="2" id="KW-0560">Oxidoreductase</keyword>
<dbReference type="AlphaFoldDB" id="A0A561E7R4"/>
<dbReference type="EMBL" id="VIVQ01000001">
    <property type="protein sequence ID" value="TWE11649.1"/>
    <property type="molecule type" value="Genomic_DNA"/>
</dbReference>
<dbReference type="PANTHER" id="PTHR43477:SF1">
    <property type="entry name" value="DIHYDROANTICAPSIN 7-DEHYDROGENASE"/>
    <property type="match status" value="1"/>
</dbReference>
<evidence type="ECO:0000313" key="3">
    <source>
        <dbReference type="EMBL" id="TWE11649.1"/>
    </source>
</evidence>
<name>A0A561E7R4_9MICO</name>